<keyword evidence="1" id="KW-0175">Coiled coil</keyword>
<feature type="region of interest" description="Disordered" evidence="2">
    <location>
        <begin position="67"/>
        <end position="103"/>
    </location>
</feature>
<protein>
    <submittedName>
        <fullName evidence="3">Uncharacterized protein</fullName>
    </submittedName>
</protein>
<accession>A0ABD2MKK2</accession>
<feature type="region of interest" description="Disordered" evidence="2">
    <location>
        <begin position="148"/>
        <end position="170"/>
    </location>
</feature>
<organism evidence="3 4">
    <name type="scientific">Cryptolaemus montrouzieri</name>
    <dbReference type="NCBI Taxonomy" id="559131"/>
    <lineage>
        <taxon>Eukaryota</taxon>
        <taxon>Metazoa</taxon>
        <taxon>Ecdysozoa</taxon>
        <taxon>Arthropoda</taxon>
        <taxon>Hexapoda</taxon>
        <taxon>Insecta</taxon>
        <taxon>Pterygota</taxon>
        <taxon>Neoptera</taxon>
        <taxon>Endopterygota</taxon>
        <taxon>Coleoptera</taxon>
        <taxon>Polyphaga</taxon>
        <taxon>Cucujiformia</taxon>
        <taxon>Coccinelloidea</taxon>
        <taxon>Coccinellidae</taxon>
        <taxon>Scymninae</taxon>
        <taxon>Scymnini</taxon>
        <taxon>Cryptolaemus</taxon>
    </lineage>
</organism>
<reference evidence="3 4" key="1">
    <citation type="journal article" date="2021" name="BMC Biol.">
        <title>Horizontally acquired antibacterial genes associated with adaptive radiation of ladybird beetles.</title>
        <authorList>
            <person name="Li H.S."/>
            <person name="Tang X.F."/>
            <person name="Huang Y.H."/>
            <person name="Xu Z.Y."/>
            <person name="Chen M.L."/>
            <person name="Du X.Y."/>
            <person name="Qiu B.Y."/>
            <person name="Chen P.T."/>
            <person name="Zhang W."/>
            <person name="Slipinski A."/>
            <person name="Escalona H.E."/>
            <person name="Waterhouse R.M."/>
            <person name="Zwick A."/>
            <person name="Pang H."/>
        </authorList>
    </citation>
    <scope>NUCLEOTIDE SEQUENCE [LARGE SCALE GENOMIC DNA]</scope>
    <source>
        <strain evidence="3">SYSU2018</strain>
    </source>
</reference>
<feature type="compositionally biased region" description="Polar residues" evidence="2">
    <location>
        <begin position="80"/>
        <end position="90"/>
    </location>
</feature>
<keyword evidence="4" id="KW-1185">Reference proteome</keyword>
<sequence>MNFVKSLIPFTDENRILRDSIVEGTKAILRLNVFNRNNYQVRNAEEENNKSQGLKRNVSMPSRIRTGIKKTKPNPIEETPTGNTRLSRATSQKESRKSVTKPVVRRRSFVPADNRQSGKFCNACDGKENKECHEKVTSIDQEKVQRRKSFHRLSSVTSASGESISSSGNPKKVLFSMENVTFTKSTKSAQAKVISSPVSDKPSLNQKVKSFPNTLRSYNKLPNKESEKASTSNLHRPDSMGSINSTRSVRLREKKQIKQNLEKSKSSSDISVVQETNMTKTKPTSHLDIEEEIPIRMELPPLLINENFTEELQQKIINWDIESISEGFIDDDFNLPEFDDSNAETVGIITQAEDQIDKLKDELNDVFQTISVITRKMGNVELRQTEV</sequence>
<evidence type="ECO:0000256" key="1">
    <source>
        <dbReference type="SAM" id="Coils"/>
    </source>
</evidence>
<comment type="caution">
    <text evidence="3">The sequence shown here is derived from an EMBL/GenBank/DDBJ whole genome shotgun (WGS) entry which is preliminary data.</text>
</comment>
<evidence type="ECO:0000313" key="3">
    <source>
        <dbReference type="EMBL" id="KAL3266902.1"/>
    </source>
</evidence>
<feature type="coiled-coil region" evidence="1">
    <location>
        <begin position="342"/>
        <end position="369"/>
    </location>
</feature>
<feature type="compositionally biased region" description="Low complexity" evidence="2">
    <location>
        <begin position="154"/>
        <end position="167"/>
    </location>
</feature>
<feature type="compositionally biased region" description="Polar residues" evidence="2">
    <location>
        <begin position="196"/>
        <end position="217"/>
    </location>
</feature>
<dbReference type="AlphaFoldDB" id="A0ABD2MKK2"/>
<evidence type="ECO:0000313" key="4">
    <source>
        <dbReference type="Proteomes" id="UP001516400"/>
    </source>
</evidence>
<proteinExistence type="predicted"/>
<dbReference type="Proteomes" id="UP001516400">
    <property type="component" value="Unassembled WGS sequence"/>
</dbReference>
<dbReference type="EMBL" id="JABFTP020000001">
    <property type="protein sequence ID" value="KAL3266902.1"/>
    <property type="molecule type" value="Genomic_DNA"/>
</dbReference>
<evidence type="ECO:0000256" key="2">
    <source>
        <dbReference type="SAM" id="MobiDB-lite"/>
    </source>
</evidence>
<name>A0ABD2MKK2_9CUCU</name>
<gene>
    <name evidence="3" type="ORF">HHI36_011052</name>
</gene>
<feature type="region of interest" description="Disordered" evidence="2">
    <location>
        <begin position="186"/>
        <end position="250"/>
    </location>
</feature>